<sequence length="194" mass="21395">MSRDTRTENMISNAKSELTMSGSSDLGESEHVNTVADPRMPRETCRLQHSSRSIIDKPTDEPEDVPPEEALSNAKELFEEAERPREPVRASEHVSLAASTGRRLVSALEVNTLTFDPEEFAERVRDYVSDTSQTGPLTEKAWAELGKLAEGKMKTSNPFWYAYGSAGDVQIKTSQAQSRKAPHAGRPGQGAHRP</sequence>
<accession>A0ACB7TAR0</accession>
<gene>
    <name evidence="1" type="ORF">HPB50_002114</name>
</gene>
<reference evidence="1" key="1">
    <citation type="submission" date="2020-05" db="EMBL/GenBank/DDBJ databases">
        <title>Large-scale comparative analyses of tick genomes elucidate their genetic diversity and vector capacities.</title>
        <authorList>
            <person name="Jia N."/>
            <person name="Wang J."/>
            <person name="Shi W."/>
            <person name="Du L."/>
            <person name="Sun Y."/>
            <person name="Zhan W."/>
            <person name="Jiang J."/>
            <person name="Wang Q."/>
            <person name="Zhang B."/>
            <person name="Ji P."/>
            <person name="Sakyi L.B."/>
            <person name="Cui X."/>
            <person name="Yuan T."/>
            <person name="Jiang B."/>
            <person name="Yang W."/>
            <person name="Lam T.T.-Y."/>
            <person name="Chang Q."/>
            <person name="Ding S."/>
            <person name="Wang X."/>
            <person name="Zhu J."/>
            <person name="Ruan X."/>
            <person name="Zhao L."/>
            <person name="Wei J."/>
            <person name="Que T."/>
            <person name="Du C."/>
            <person name="Cheng J."/>
            <person name="Dai P."/>
            <person name="Han X."/>
            <person name="Huang E."/>
            <person name="Gao Y."/>
            <person name="Liu J."/>
            <person name="Shao H."/>
            <person name="Ye R."/>
            <person name="Li L."/>
            <person name="Wei W."/>
            <person name="Wang X."/>
            <person name="Wang C."/>
            <person name="Yang T."/>
            <person name="Huo Q."/>
            <person name="Li W."/>
            <person name="Guo W."/>
            <person name="Chen H."/>
            <person name="Zhou L."/>
            <person name="Ni X."/>
            <person name="Tian J."/>
            <person name="Zhou Y."/>
            <person name="Sheng Y."/>
            <person name="Liu T."/>
            <person name="Pan Y."/>
            <person name="Xia L."/>
            <person name="Li J."/>
            <person name="Zhao F."/>
            <person name="Cao W."/>
        </authorList>
    </citation>
    <scope>NUCLEOTIDE SEQUENCE</scope>
    <source>
        <strain evidence="1">Hyas-2018</strain>
    </source>
</reference>
<dbReference type="Proteomes" id="UP000821845">
    <property type="component" value="Chromosome 1"/>
</dbReference>
<keyword evidence="2" id="KW-1185">Reference proteome</keyword>
<proteinExistence type="predicted"/>
<evidence type="ECO:0000313" key="2">
    <source>
        <dbReference type="Proteomes" id="UP000821845"/>
    </source>
</evidence>
<organism evidence="1 2">
    <name type="scientific">Hyalomma asiaticum</name>
    <name type="common">Tick</name>
    <dbReference type="NCBI Taxonomy" id="266040"/>
    <lineage>
        <taxon>Eukaryota</taxon>
        <taxon>Metazoa</taxon>
        <taxon>Ecdysozoa</taxon>
        <taxon>Arthropoda</taxon>
        <taxon>Chelicerata</taxon>
        <taxon>Arachnida</taxon>
        <taxon>Acari</taxon>
        <taxon>Parasitiformes</taxon>
        <taxon>Ixodida</taxon>
        <taxon>Ixodoidea</taxon>
        <taxon>Ixodidae</taxon>
        <taxon>Hyalomminae</taxon>
        <taxon>Hyalomma</taxon>
    </lineage>
</organism>
<comment type="caution">
    <text evidence="1">The sequence shown here is derived from an EMBL/GenBank/DDBJ whole genome shotgun (WGS) entry which is preliminary data.</text>
</comment>
<name>A0ACB7TAR0_HYAAI</name>
<protein>
    <submittedName>
        <fullName evidence="1">Uncharacterized protein</fullName>
    </submittedName>
</protein>
<dbReference type="EMBL" id="CM023481">
    <property type="protein sequence ID" value="KAH6944158.1"/>
    <property type="molecule type" value="Genomic_DNA"/>
</dbReference>
<evidence type="ECO:0000313" key="1">
    <source>
        <dbReference type="EMBL" id="KAH6944158.1"/>
    </source>
</evidence>